<reference evidence="1" key="1">
    <citation type="submission" date="2021-01" db="EMBL/GenBank/DDBJ databases">
        <title>Modified the classification status of verrucomicrobia.</title>
        <authorList>
            <person name="Feng X."/>
        </authorList>
    </citation>
    <scope>NUCLEOTIDE SEQUENCE</scope>
    <source>
        <strain evidence="1">KCTC 12986</strain>
    </source>
</reference>
<gene>
    <name evidence="1" type="ORF">JIN78_05950</name>
</gene>
<proteinExistence type="predicted"/>
<dbReference type="AlphaFoldDB" id="A0A934VKF5"/>
<dbReference type="EMBL" id="JAENIO010000010">
    <property type="protein sequence ID" value="MBK1833599.1"/>
    <property type="molecule type" value="Genomic_DNA"/>
</dbReference>
<accession>A0A934VKF5</accession>
<evidence type="ECO:0000313" key="1">
    <source>
        <dbReference type="EMBL" id="MBK1833599.1"/>
    </source>
</evidence>
<dbReference type="Proteomes" id="UP000604083">
    <property type="component" value="Unassembled WGS sequence"/>
</dbReference>
<dbReference type="RefSeq" id="WP_200391034.1">
    <property type="nucleotide sequence ID" value="NZ_JAENIO010000010.1"/>
</dbReference>
<evidence type="ECO:0000313" key="2">
    <source>
        <dbReference type="Proteomes" id="UP000604083"/>
    </source>
</evidence>
<organism evidence="1 2">
    <name type="scientific">Roseibacillus ishigakijimensis</name>
    <dbReference type="NCBI Taxonomy" id="454146"/>
    <lineage>
        <taxon>Bacteria</taxon>
        <taxon>Pseudomonadati</taxon>
        <taxon>Verrucomicrobiota</taxon>
        <taxon>Verrucomicrobiia</taxon>
        <taxon>Verrucomicrobiales</taxon>
        <taxon>Verrucomicrobiaceae</taxon>
        <taxon>Roseibacillus</taxon>
    </lineage>
</organism>
<keyword evidence="2" id="KW-1185">Reference proteome</keyword>
<comment type="caution">
    <text evidence="1">The sequence shown here is derived from an EMBL/GenBank/DDBJ whole genome shotgun (WGS) entry which is preliminary data.</text>
</comment>
<protein>
    <submittedName>
        <fullName evidence="1">Uncharacterized protein</fullName>
    </submittedName>
</protein>
<sequence length="296" mass="32046">MPPEILWRNDGLNLIGFPIASDNTTALSNFLKDGGLLDSSTQIYEYYPGPLGENNPAATIPRYALAERGEAFWIRSGRYSNYYGPLQVNVPLASNGLDFGSGGSVKRLTLKNFSNTEMTVNLENIASESAPGETAIPSKPGLLVQSRDGETGLYTYEPMGDTHTLTIPPNSSTGLTLGLDRTSLTGSADGNYASVLKITDGKDMQEVYLPVTAEESTLAGLWVGEAAVTQVQNQLQRFLRDENGNHILDENGQYILVSTEQGLNETDQSFPLRFIIHCTPTGEATLLSEIYQGVIA</sequence>
<name>A0A934VKF5_9BACT</name>